<dbReference type="Proteomes" id="UP000886632">
    <property type="component" value="Unassembled WGS sequence"/>
</dbReference>
<comment type="caution">
    <text evidence="1">The sequence shown here is derived from an EMBL/GenBank/DDBJ whole genome shotgun (WGS) entry which is preliminary data.</text>
</comment>
<gene>
    <name evidence="1" type="ORF">IPF40_09455</name>
    <name evidence="2" type="ORF">IPI13_02025</name>
    <name evidence="3" type="ORF">IPP00_03410</name>
</gene>
<dbReference type="Pfam" id="PF11829">
    <property type="entry name" value="DUF3349"/>
    <property type="match status" value="1"/>
</dbReference>
<dbReference type="Gene3D" id="1.10.150.430">
    <property type="entry name" value="DUF3349, helical bundle"/>
    <property type="match status" value="1"/>
</dbReference>
<proteinExistence type="predicted"/>
<evidence type="ECO:0000313" key="2">
    <source>
        <dbReference type="EMBL" id="MBK7271982.1"/>
    </source>
</evidence>
<evidence type="ECO:0000313" key="4">
    <source>
        <dbReference type="Proteomes" id="UP000718281"/>
    </source>
</evidence>
<evidence type="ECO:0000313" key="5">
    <source>
        <dbReference type="Proteomes" id="UP000726105"/>
    </source>
</evidence>
<dbReference type="EMBL" id="JADKGK010000008">
    <property type="protein sequence ID" value="MBL0003062.1"/>
    <property type="molecule type" value="Genomic_DNA"/>
</dbReference>
<dbReference type="InterPro" id="IPR021784">
    <property type="entry name" value="DUF3349"/>
</dbReference>
<reference evidence="4 5" key="1">
    <citation type="submission" date="2020-10" db="EMBL/GenBank/DDBJ databases">
        <title>Connecting structure to function with the recovery of over 1000 high-quality activated sludge metagenome-assembled genomes encoding full-length rRNA genes using long-read sequencing.</title>
        <authorList>
            <person name="Singleton C.M."/>
            <person name="Petriglieri F."/>
            <person name="Kristensen J.M."/>
            <person name="Kirkegaard R.H."/>
            <person name="Michaelsen T.Y."/>
            <person name="Andersen M.H."/>
            <person name="Karst S.M."/>
            <person name="Dueholm M.S."/>
            <person name="Nielsen P.H."/>
            <person name="Albertsen M."/>
        </authorList>
    </citation>
    <scope>NUCLEOTIDE SEQUENCE [LARGE SCALE GENOMIC DNA]</scope>
    <source>
        <strain evidence="1">AalE_18-Q3-R2-46_BAT3C.188</strain>
        <strain evidence="2">Ega_18-Q3-R5-49_MAXAC.001</strain>
        <strain evidence="3">Ribe_18-Q3-R11-54_MAXAC.001</strain>
    </source>
</reference>
<dbReference type="Proteomes" id="UP000726105">
    <property type="component" value="Unassembled WGS sequence"/>
</dbReference>
<protein>
    <submittedName>
        <fullName evidence="1">DUF3349 domain-containing protein</fullName>
    </submittedName>
</protein>
<accession>A0A934X6C9</accession>
<dbReference type="Proteomes" id="UP000718281">
    <property type="component" value="Unassembled WGS sequence"/>
</dbReference>
<evidence type="ECO:0000313" key="1">
    <source>
        <dbReference type="EMBL" id="MBK6301255.1"/>
    </source>
</evidence>
<dbReference type="AlphaFoldDB" id="A0A934X6C9"/>
<dbReference type="EMBL" id="JADIXZ010000004">
    <property type="protein sequence ID" value="MBK6301255.1"/>
    <property type="molecule type" value="Genomic_DNA"/>
</dbReference>
<dbReference type="InterPro" id="IPR044918">
    <property type="entry name" value="DUF3349_helical"/>
</dbReference>
<evidence type="ECO:0000313" key="3">
    <source>
        <dbReference type="EMBL" id="MBL0003062.1"/>
    </source>
</evidence>
<organism evidence="1 4">
    <name type="scientific">Candidatus Phosphoribacter hodrii</name>
    <dbReference type="NCBI Taxonomy" id="2953743"/>
    <lineage>
        <taxon>Bacteria</taxon>
        <taxon>Bacillati</taxon>
        <taxon>Actinomycetota</taxon>
        <taxon>Actinomycetes</taxon>
        <taxon>Micrococcales</taxon>
        <taxon>Dermatophilaceae</taxon>
        <taxon>Candidatus Phosphoribacter</taxon>
    </lineage>
</organism>
<name>A0A934X6C9_9MICO</name>
<sequence length="101" mass="11454">MWRFAQRFTSREHLERTTSSRSIPLMALLGRRLSDQEVLDVADRLVERARANDDKTIAEVDLAIEITVVTDSLPTTRDIDRVRDAVTQLGVPVRGRVPQPS</sequence>
<dbReference type="EMBL" id="JADJIB010000001">
    <property type="protein sequence ID" value="MBK7271982.1"/>
    <property type="molecule type" value="Genomic_DNA"/>
</dbReference>